<proteinExistence type="predicted"/>
<dbReference type="AlphaFoldDB" id="A0A0S4J668"/>
<name>A0A0S4J668_BODSA</name>
<evidence type="ECO:0000256" key="2">
    <source>
        <dbReference type="SAM" id="MobiDB-lite"/>
    </source>
</evidence>
<feature type="region of interest" description="Disordered" evidence="2">
    <location>
        <begin position="18"/>
        <end position="69"/>
    </location>
</feature>
<feature type="compositionally biased region" description="Polar residues" evidence="2">
    <location>
        <begin position="60"/>
        <end position="69"/>
    </location>
</feature>
<feature type="region of interest" description="Disordered" evidence="2">
    <location>
        <begin position="90"/>
        <end position="112"/>
    </location>
</feature>
<reference evidence="4" key="1">
    <citation type="submission" date="2015-09" db="EMBL/GenBank/DDBJ databases">
        <authorList>
            <consortium name="Pathogen Informatics"/>
        </authorList>
    </citation>
    <scope>NUCLEOTIDE SEQUENCE [LARGE SCALE GENOMIC DNA]</scope>
    <source>
        <strain evidence="4">Lake Konstanz</strain>
    </source>
</reference>
<dbReference type="Proteomes" id="UP000051952">
    <property type="component" value="Unassembled WGS sequence"/>
</dbReference>
<protein>
    <submittedName>
        <fullName evidence="3">Uncharacterized protein</fullName>
    </submittedName>
</protein>
<evidence type="ECO:0000256" key="1">
    <source>
        <dbReference type="SAM" id="Coils"/>
    </source>
</evidence>
<accession>A0A0S4J668</accession>
<feature type="coiled-coil region" evidence="1">
    <location>
        <begin position="208"/>
        <end position="295"/>
    </location>
</feature>
<evidence type="ECO:0000313" key="4">
    <source>
        <dbReference type="Proteomes" id="UP000051952"/>
    </source>
</evidence>
<dbReference type="EMBL" id="CYKH01001407">
    <property type="protein sequence ID" value="CUG86945.1"/>
    <property type="molecule type" value="Genomic_DNA"/>
</dbReference>
<evidence type="ECO:0000313" key="3">
    <source>
        <dbReference type="EMBL" id="CUG86945.1"/>
    </source>
</evidence>
<keyword evidence="4" id="KW-1185">Reference proteome</keyword>
<feature type="compositionally biased region" description="Low complexity" evidence="2">
    <location>
        <begin position="97"/>
        <end position="109"/>
    </location>
</feature>
<keyword evidence="1" id="KW-0175">Coiled coil</keyword>
<gene>
    <name evidence="3" type="ORF">BSAL_07550</name>
</gene>
<sequence>MEDQRQELQNELNTLLEERRKALEAEASLTSPKRKGKDPTSPKTSKKGSSGRKMEAASLVTETSDVGGAQSSTIVAGRLRRGTSMLLQQARGEDDGNSSLSAADGGASSQNDSEVIAELEKRLSTIQRQNDTDEVAVERLLREKKGLEDDIKQLNDGLVSKSVQAAAGLFSGNHAANVSLDLNEAGKEAVRHQLIKARSKQSTLLKDQDRLHIQLNAAEQSLDESRRRFTEGSQQSIAAIIAGLRPEDWRLTYLVEQLEMKSKQIQELETQCSAIPHLEEQLQMLKETLSSLQQNNQMNSSMSASSRRPPPF</sequence>
<feature type="coiled-coil region" evidence="1">
    <location>
        <begin position="116"/>
        <end position="157"/>
    </location>
</feature>
<organism evidence="3 4">
    <name type="scientific">Bodo saltans</name>
    <name type="common">Flagellated protozoan</name>
    <dbReference type="NCBI Taxonomy" id="75058"/>
    <lineage>
        <taxon>Eukaryota</taxon>
        <taxon>Discoba</taxon>
        <taxon>Euglenozoa</taxon>
        <taxon>Kinetoplastea</taxon>
        <taxon>Metakinetoplastina</taxon>
        <taxon>Eubodonida</taxon>
        <taxon>Bodonidae</taxon>
        <taxon>Bodo</taxon>
    </lineage>
</organism>
<dbReference type="VEuPathDB" id="TriTrypDB:BSAL_07550"/>